<gene>
    <name evidence="4" type="ORF">J2Z69_002616</name>
</gene>
<comment type="subcellular location">
    <subcellularLocation>
        <location evidence="1">Cell surface</location>
    </subcellularLocation>
</comment>
<accession>A0ABS4JKG8</accession>
<keyword evidence="3" id="KW-0472">Membrane</keyword>
<proteinExistence type="predicted"/>
<evidence type="ECO:0000313" key="5">
    <source>
        <dbReference type="Proteomes" id="UP001519288"/>
    </source>
</evidence>
<keyword evidence="5" id="KW-1185">Reference proteome</keyword>
<dbReference type="EMBL" id="JAGGLD010000004">
    <property type="protein sequence ID" value="MBP2001571.1"/>
    <property type="molecule type" value="Genomic_DNA"/>
</dbReference>
<dbReference type="Pfam" id="PF07963">
    <property type="entry name" value="N_methyl"/>
    <property type="match status" value="1"/>
</dbReference>
<dbReference type="RefSeq" id="WP_209863141.1">
    <property type="nucleotide sequence ID" value="NZ_JAGGLD010000004.1"/>
</dbReference>
<comment type="caution">
    <text evidence="4">The sequence shown here is derived from an EMBL/GenBank/DDBJ whole genome shotgun (WGS) entry which is preliminary data.</text>
</comment>
<evidence type="ECO:0000313" key="4">
    <source>
        <dbReference type="EMBL" id="MBP2001571.1"/>
    </source>
</evidence>
<dbReference type="NCBIfam" id="TIGR02532">
    <property type="entry name" value="IV_pilin_GFxxxE"/>
    <property type="match status" value="1"/>
</dbReference>
<keyword evidence="2" id="KW-0178">Competence</keyword>
<protein>
    <submittedName>
        <fullName evidence="4">Prepilin-type N-terminal cleavage/methylation domain-containing protein</fullName>
    </submittedName>
</protein>
<organism evidence="4 5">
    <name type="scientific">Paenibacillus shirakamiensis</name>
    <dbReference type="NCBI Taxonomy" id="1265935"/>
    <lineage>
        <taxon>Bacteria</taxon>
        <taxon>Bacillati</taxon>
        <taxon>Bacillota</taxon>
        <taxon>Bacilli</taxon>
        <taxon>Bacillales</taxon>
        <taxon>Paenibacillaceae</taxon>
        <taxon>Paenibacillus</taxon>
    </lineage>
</organism>
<feature type="transmembrane region" description="Helical" evidence="3">
    <location>
        <begin position="16"/>
        <end position="41"/>
    </location>
</feature>
<name>A0ABS4JKG8_9BACL</name>
<dbReference type="InterPro" id="IPR012902">
    <property type="entry name" value="N_methyl_site"/>
</dbReference>
<reference evidence="4 5" key="1">
    <citation type="submission" date="2021-03" db="EMBL/GenBank/DDBJ databases">
        <title>Genomic Encyclopedia of Type Strains, Phase IV (KMG-IV): sequencing the most valuable type-strain genomes for metagenomic binning, comparative biology and taxonomic classification.</title>
        <authorList>
            <person name="Goeker M."/>
        </authorList>
    </citation>
    <scope>NUCLEOTIDE SEQUENCE [LARGE SCALE GENOMIC DNA]</scope>
    <source>
        <strain evidence="4 5">DSM 26806</strain>
    </source>
</reference>
<evidence type="ECO:0000256" key="3">
    <source>
        <dbReference type="SAM" id="Phobius"/>
    </source>
</evidence>
<dbReference type="Proteomes" id="UP001519288">
    <property type="component" value="Unassembled WGS sequence"/>
</dbReference>
<keyword evidence="3" id="KW-1133">Transmembrane helix</keyword>
<evidence type="ECO:0000256" key="1">
    <source>
        <dbReference type="ARBA" id="ARBA00004241"/>
    </source>
</evidence>
<sequence>MSGFVKRRMKEEGFTLIELIAVLSLFGLVLGLIYSVLMFGFKSYTQIHVENALRDEADIVMSSVITELYTFGPDRISSPGKDSQTLILEKEVQGSGLATEVKKREIKLQHGAVYIRDLASTSGSLGSGAGFNDPIEVGKVSIASTLIERDPSQSGIHGSSLLLDSCESALPCSRRSGLLTIQLVLQQESGGKPYQLEVKSKFGF</sequence>
<keyword evidence="3" id="KW-0812">Transmembrane</keyword>
<dbReference type="PROSITE" id="PS00409">
    <property type="entry name" value="PROKAR_NTER_METHYL"/>
    <property type="match status" value="1"/>
</dbReference>
<evidence type="ECO:0000256" key="2">
    <source>
        <dbReference type="ARBA" id="ARBA00023287"/>
    </source>
</evidence>